<gene>
    <name evidence="1" type="ORF">Tci_900052</name>
</gene>
<organism evidence="1">
    <name type="scientific">Tanacetum cinerariifolium</name>
    <name type="common">Dalmatian daisy</name>
    <name type="synonym">Chrysanthemum cinerariifolium</name>
    <dbReference type="NCBI Taxonomy" id="118510"/>
    <lineage>
        <taxon>Eukaryota</taxon>
        <taxon>Viridiplantae</taxon>
        <taxon>Streptophyta</taxon>
        <taxon>Embryophyta</taxon>
        <taxon>Tracheophyta</taxon>
        <taxon>Spermatophyta</taxon>
        <taxon>Magnoliopsida</taxon>
        <taxon>eudicotyledons</taxon>
        <taxon>Gunneridae</taxon>
        <taxon>Pentapetalae</taxon>
        <taxon>asterids</taxon>
        <taxon>campanulids</taxon>
        <taxon>Asterales</taxon>
        <taxon>Asteraceae</taxon>
        <taxon>Asteroideae</taxon>
        <taxon>Anthemideae</taxon>
        <taxon>Anthemidinae</taxon>
        <taxon>Tanacetum</taxon>
    </lineage>
</organism>
<proteinExistence type="predicted"/>
<comment type="caution">
    <text evidence="1">The sequence shown here is derived from an EMBL/GenBank/DDBJ whole genome shotgun (WGS) entry which is preliminary data.</text>
</comment>
<reference evidence="1" key="1">
    <citation type="journal article" date="2019" name="Sci. Rep.">
        <title>Draft genome of Tanacetum cinerariifolium, the natural source of mosquito coil.</title>
        <authorList>
            <person name="Yamashiro T."/>
            <person name="Shiraishi A."/>
            <person name="Satake H."/>
            <person name="Nakayama K."/>
        </authorList>
    </citation>
    <scope>NUCLEOTIDE SEQUENCE</scope>
</reference>
<sequence>DDEAQVSHAILSDLPPLET</sequence>
<evidence type="ECO:0000313" key="1">
    <source>
        <dbReference type="EMBL" id="GFD28083.1"/>
    </source>
</evidence>
<accession>A0A699V1X4</accession>
<name>A0A699V1X4_TANCI</name>
<dbReference type="EMBL" id="BKCJ011382201">
    <property type="protein sequence ID" value="GFD28083.1"/>
    <property type="molecule type" value="Genomic_DNA"/>
</dbReference>
<dbReference type="AlphaFoldDB" id="A0A699V1X4"/>
<protein>
    <submittedName>
        <fullName evidence="1">Uncharacterized protein</fullName>
    </submittedName>
</protein>
<feature type="non-terminal residue" evidence="1">
    <location>
        <position position="1"/>
    </location>
</feature>